<organism evidence="1">
    <name type="scientific">Alexandrium monilatum</name>
    <dbReference type="NCBI Taxonomy" id="311494"/>
    <lineage>
        <taxon>Eukaryota</taxon>
        <taxon>Sar</taxon>
        <taxon>Alveolata</taxon>
        <taxon>Dinophyceae</taxon>
        <taxon>Gonyaulacales</taxon>
        <taxon>Pyrocystaceae</taxon>
        <taxon>Alexandrium</taxon>
    </lineage>
</organism>
<proteinExistence type="predicted"/>
<protein>
    <submittedName>
        <fullName evidence="1">Uncharacterized protein</fullName>
    </submittedName>
</protein>
<evidence type="ECO:0000313" key="1">
    <source>
        <dbReference type="EMBL" id="CAE4654512.1"/>
    </source>
</evidence>
<name>A0A7S4VMN6_9DINO</name>
<gene>
    <name evidence="1" type="ORF">AMON00008_LOCUS55544</name>
</gene>
<reference evidence="1" key="1">
    <citation type="submission" date="2021-01" db="EMBL/GenBank/DDBJ databases">
        <authorList>
            <person name="Corre E."/>
            <person name="Pelletier E."/>
            <person name="Niang G."/>
            <person name="Scheremetjew M."/>
            <person name="Finn R."/>
            <person name="Kale V."/>
            <person name="Holt S."/>
            <person name="Cochrane G."/>
            <person name="Meng A."/>
            <person name="Brown T."/>
            <person name="Cohen L."/>
        </authorList>
    </citation>
    <scope>NUCLEOTIDE SEQUENCE</scope>
    <source>
        <strain evidence="1">CCMP3105</strain>
    </source>
</reference>
<accession>A0A7S4VMN6</accession>
<sequence length="110" mass="11766">MALAYKALPSGPLLIATKPLSPRALRAAVMAFGHGAALPLAINFFETSLPYLFLTMSLALRPPAVFSFLPLKTCEKAIRPLANLRRPGLHGFHGLRGLHGLCARSFVASS</sequence>
<dbReference type="EMBL" id="HBNR01078004">
    <property type="protein sequence ID" value="CAE4654512.1"/>
    <property type="molecule type" value="Transcribed_RNA"/>
</dbReference>
<dbReference type="AlphaFoldDB" id="A0A7S4VMN6"/>